<organism evidence="4 5">
    <name type="scientific">Shimia marina</name>
    <dbReference type="NCBI Taxonomy" id="321267"/>
    <lineage>
        <taxon>Bacteria</taxon>
        <taxon>Pseudomonadati</taxon>
        <taxon>Pseudomonadota</taxon>
        <taxon>Alphaproteobacteria</taxon>
        <taxon>Rhodobacterales</taxon>
        <taxon>Roseobacteraceae</taxon>
    </lineage>
</organism>
<dbReference type="AlphaFoldDB" id="A0A0P1EQR6"/>
<dbReference type="Pfam" id="PF00497">
    <property type="entry name" value="SBP_bac_3"/>
    <property type="match status" value="1"/>
</dbReference>
<gene>
    <name evidence="4" type="ORF">SHM7688_02018</name>
</gene>
<protein>
    <submittedName>
        <fullName evidence="4">Lysine-arginine-ornithine-binding periplasmic protein</fullName>
    </submittedName>
</protein>
<name>A0A0P1EQR6_9RHOB</name>
<dbReference type="STRING" id="321267.SHM7688_02018"/>
<dbReference type="RefSeq" id="WP_058239785.1">
    <property type="nucleotide sequence ID" value="NZ_CYPW01000018.1"/>
</dbReference>
<reference evidence="4 5" key="1">
    <citation type="submission" date="2015-09" db="EMBL/GenBank/DDBJ databases">
        <authorList>
            <consortium name="Swine Surveillance"/>
        </authorList>
    </citation>
    <scope>NUCLEOTIDE SEQUENCE [LARGE SCALE GENOMIC DNA]</scope>
    <source>
        <strain evidence="4 5">CECT 7688</strain>
    </source>
</reference>
<feature type="chain" id="PRO_5006061793" evidence="2">
    <location>
        <begin position="23"/>
        <end position="254"/>
    </location>
</feature>
<keyword evidence="1 2" id="KW-0732">Signal</keyword>
<sequence length="254" mass="27536">MFTRLFSAAALACATAATTLSAAPIKLVQDEAYAPYMGLENGTATGIWADFIAEAMTRIEGDFEVVVEAVPWSRAVNLVESGQAHGLIGTYYRPDARPWIGTYSTSPVTEKVSVYCRDGVAQSDWSYPEDFKGLIFGNNAGFGTPGKAFFDMVAGGLVTLQEAQTTKQNLMKLEKGRIDCYVQEQLAAEIVINENNFSNVVRVLDASAETAHIGFRADWQDDESQKFIEAFNAALQSMMDDGTVAKIVARTIGG</sequence>
<dbReference type="Gene3D" id="3.40.190.10">
    <property type="entry name" value="Periplasmic binding protein-like II"/>
    <property type="match status" value="2"/>
</dbReference>
<dbReference type="PANTHER" id="PTHR35936:SF25">
    <property type="entry name" value="ABC TRANSPORTER SUBSTRATE-BINDING PROTEIN"/>
    <property type="match status" value="1"/>
</dbReference>
<dbReference type="SUPFAM" id="SSF53850">
    <property type="entry name" value="Periplasmic binding protein-like II"/>
    <property type="match status" value="1"/>
</dbReference>
<evidence type="ECO:0000313" key="5">
    <source>
        <dbReference type="Proteomes" id="UP000054823"/>
    </source>
</evidence>
<evidence type="ECO:0000313" key="4">
    <source>
        <dbReference type="EMBL" id="CUH52571.1"/>
    </source>
</evidence>
<dbReference type="OrthoDB" id="7340028at2"/>
<evidence type="ECO:0000259" key="3">
    <source>
        <dbReference type="Pfam" id="PF00497"/>
    </source>
</evidence>
<accession>A0A0P1EQR6</accession>
<evidence type="ECO:0000256" key="1">
    <source>
        <dbReference type="ARBA" id="ARBA00022729"/>
    </source>
</evidence>
<dbReference type="InterPro" id="IPR001638">
    <property type="entry name" value="Solute-binding_3/MltF_N"/>
</dbReference>
<dbReference type="PANTHER" id="PTHR35936">
    <property type="entry name" value="MEMBRANE-BOUND LYTIC MUREIN TRANSGLYCOSYLASE F"/>
    <property type="match status" value="1"/>
</dbReference>
<keyword evidence="5" id="KW-1185">Reference proteome</keyword>
<dbReference type="EMBL" id="CYPW01000018">
    <property type="protein sequence ID" value="CUH52571.1"/>
    <property type="molecule type" value="Genomic_DNA"/>
</dbReference>
<proteinExistence type="predicted"/>
<dbReference type="Proteomes" id="UP000054823">
    <property type="component" value="Unassembled WGS sequence"/>
</dbReference>
<feature type="signal peptide" evidence="2">
    <location>
        <begin position="1"/>
        <end position="22"/>
    </location>
</feature>
<evidence type="ECO:0000256" key="2">
    <source>
        <dbReference type="SAM" id="SignalP"/>
    </source>
</evidence>
<feature type="domain" description="Solute-binding protein family 3/N-terminal" evidence="3">
    <location>
        <begin position="26"/>
        <end position="250"/>
    </location>
</feature>